<dbReference type="AlphaFoldDB" id="A0A8J6BIL0"/>
<dbReference type="Pfam" id="PF07059">
    <property type="entry name" value="EDR2_C"/>
    <property type="match status" value="1"/>
</dbReference>
<dbReference type="PANTHER" id="PTHR12136:SF41">
    <property type="entry name" value="PLECKSTRIN HOMOLOGY (PH) AND LIPID-BINDING START DOMAINS-CONTAINING PROTEIN"/>
    <property type="match status" value="1"/>
</dbReference>
<evidence type="ECO:0000313" key="3">
    <source>
        <dbReference type="EMBL" id="KAG8088707.1"/>
    </source>
</evidence>
<keyword evidence="4" id="KW-1185">Reference proteome</keyword>
<protein>
    <recommendedName>
        <fullName evidence="5">START domain-containing protein</fullName>
    </recommendedName>
</protein>
<proteinExistence type="predicted"/>
<dbReference type="OrthoDB" id="9970435at2759"/>
<dbReference type="InterPro" id="IPR002913">
    <property type="entry name" value="START_lipid-bd_dom"/>
</dbReference>
<dbReference type="PROSITE" id="PS50003">
    <property type="entry name" value="PH_DOMAIN"/>
    <property type="match status" value="1"/>
</dbReference>
<evidence type="ECO:0008006" key="5">
    <source>
        <dbReference type="Google" id="ProtNLM"/>
    </source>
</evidence>
<evidence type="ECO:0000259" key="1">
    <source>
        <dbReference type="PROSITE" id="PS50003"/>
    </source>
</evidence>
<dbReference type="CDD" id="cd00177">
    <property type="entry name" value="START"/>
    <property type="match status" value="1"/>
</dbReference>
<accession>A0A8J6BIL0</accession>
<feature type="domain" description="PH" evidence="1">
    <location>
        <begin position="1"/>
        <end position="75"/>
    </location>
</feature>
<dbReference type="PROSITE" id="PS50848">
    <property type="entry name" value="START"/>
    <property type="match status" value="1"/>
</dbReference>
<dbReference type="InterPro" id="IPR001849">
    <property type="entry name" value="PH_domain"/>
</dbReference>
<organism evidence="3 4">
    <name type="scientific">Zizania palustris</name>
    <name type="common">Northern wild rice</name>
    <dbReference type="NCBI Taxonomy" id="103762"/>
    <lineage>
        <taxon>Eukaryota</taxon>
        <taxon>Viridiplantae</taxon>
        <taxon>Streptophyta</taxon>
        <taxon>Embryophyta</taxon>
        <taxon>Tracheophyta</taxon>
        <taxon>Spermatophyta</taxon>
        <taxon>Magnoliopsida</taxon>
        <taxon>Liliopsida</taxon>
        <taxon>Poales</taxon>
        <taxon>Poaceae</taxon>
        <taxon>BOP clade</taxon>
        <taxon>Oryzoideae</taxon>
        <taxon>Oryzeae</taxon>
        <taxon>Zizaniinae</taxon>
        <taxon>Zizania</taxon>
    </lineage>
</organism>
<dbReference type="PANTHER" id="PTHR12136">
    <property type="entry name" value="ENHANCED DISEASE RESISTANCE-RELATED"/>
    <property type="match status" value="1"/>
</dbReference>
<dbReference type="GO" id="GO:0008289">
    <property type="term" value="F:lipid binding"/>
    <property type="evidence" value="ECO:0007669"/>
    <property type="project" value="InterPro"/>
</dbReference>
<feature type="domain" description="START" evidence="2">
    <location>
        <begin position="109"/>
        <end position="288"/>
    </location>
</feature>
<sequence>MQGVKPSIATEDPVRSAIIDSCIRVTDNGRESIHRSVFYIFTLYNASNHYDQLKLGARSSEEAARWIRCLMESALKSPRKDEHIVSCSHRRWQAFRISRRSSRMHSIDWTVFSSVHNDPMASDVIAPSPWTIFGCKNGLRLFTEAKDGDSDGKFWDDHPAIMAVGVVDANSEAVFQTVMSLGQSRSEWDFCLREGRVVEHIDGHTDIMHKKLRGNWLPWGMRKRDLLLRRYWRREDDGTYVILYHSVFHYRCHSERGYVRACLKSGGYVISPVNQGKQSVVKHMLAIDWKFWKSYLFTSSAKYITIRMLERVAALREFFRAKNGNCACLEFSSHELTRDMGLLPGENERKTIEMLSSNESNRLEDPTEGSLGGSNRHLSSVGSFVQLNDAADEFFDVPDESEFDQREAMWPSDESTHAVDQLHAKLSSAAVFVRKLHDLAVQKRGYVDLQGAADLDNGLCYGYTLPKDSSCTMPSTWAMTDPTTFLVRGESYFLDRQKIKANSTLMQMVGADWIKSFKREDDLAGQPGGLVQSGAHDLFWFRFHRTMMDVGQRRRGCWWVAYPLLQQAHMKDVMDLGTRGKLKPNSHVVDAFGDTRISSFQKVEVNTGSRSDTMDCGIPCRRTMSVKKACATDSVEYEWASAYKILDDATHVGEVKIAAETMQRALHPFVVILVDYRQQFL</sequence>
<dbReference type="InterPro" id="IPR045096">
    <property type="entry name" value="EDR2-like"/>
</dbReference>
<reference evidence="3" key="1">
    <citation type="journal article" date="2021" name="bioRxiv">
        <title>Whole Genome Assembly and Annotation of Northern Wild Rice, Zizania palustris L., Supports a Whole Genome Duplication in the Zizania Genus.</title>
        <authorList>
            <person name="Haas M."/>
            <person name="Kono T."/>
            <person name="Macchietto M."/>
            <person name="Millas R."/>
            <person name="McGilp L."/>
            <person name="Shao M."/>
            <person name="Duquette J."/>
            <person name="Hirsch C.N."/>
            <person name="Kimball J."/>
        </authorList>
    </citation>
    <scope>NUCLEOTIDE SEQUENCE</scope>
    <source>
        <tissue evidence="3">Fresh leaf tissue</tissue>
    </source>
</reference>
<comment type="caution">
    <text evidence="3">The sequence shown here is derived from an EMBL/GenBank/DDBJ whole genome shotgun (WGS) entry which is preliminary data.</text>
</comment>
<evidence type="ECO:0000313" key="4">
    <source>
        <dbReference type="Proteomes" id="UP000729402"/>
    </source>
</evidence>
<reference evidence="3" key="2">
    <citation type="submission" date="2021-02" db="EMBL/GenBank/DDBJ databases">
        <authorList>
            <person name="Kimball J.A."/>
            <person name="Haas M.W."/>
            <person name="Macchietto M."/>
            <person name="Kono T."/>
            <person name="Duquette J."/>
            <person name="Shao M."/>
        </authorList>
    </citation>
    <scope>NUCLEOTIDE SEQUENCE</scope>
    <source>
        <tissue evidence="3">Fresh leaf tissue</tissue>
    </source>
</reference>
<dbReference type="EMBL" id="JAAALK010000082">
    <property type="protein sequence ID" value="KAG8088707.1"/>
    <property type="molecule type" value="Genomic_DNA"/>
</dbReference>
<dbReference type="InterPro" id="IPR009769">
    <property type="entry name" value="EDR2_C"/>
</dbReference>
<gene>
    <name evidence="3" type="ORF">GUJ93_ZPchr0010g7698</name>
</gene>
<evidence type="ECO:0000259" key="2">
    <source>
        <dbReference type="PROSITE" id="PS50848"/>
    </source>
</evidence>
<dbReference type="Pfam" id="PF01852">
    <property type="entry name" value="START"/>
    <property type="match status" value="1"/>
</dbReference>
<dbReference type="Proteomes" id="UP000729402">
    <property type="component" value="Unassembled WGS sequence"/>
</dbReference>
<dbReference type="SMART" id="SM00234">
    <property type="entry name" value="START"/>
    <property type="match status" value="1"/>
</dbReference>
<dbReference type="FunFam" id="3.30.530.20:FF:000068">
    <property type="entry name" value="Pleckstrin homology (PH) and lipid-binding START domains-containing protein"/>
    <property type="match status" value="1"/>
</dbReference>
<name>A0A8J6BIL0_ZIZPA</name>